<reference evidence="2" key="1">
    <citation type="submission" date="2017-08" db="EMBL/GenBank/DDBJ databases">
        <title>A dynamic microbial community with high functional redundancy inhabits the cold, oxic subseafloor aquifer.</title>
        <authorList>
            <person name="Tully B.J."/>
            <person name="Wheat C.G."/>
            <person name="Glazer B.T."/>
            <person name="Huber J.A."/>
        </authorList>
    </citation>
    <scope>NUCLEOTIDE SEQUENCE [LARGE SCALE GENOMIC DNA]</scope>
</reference>
<organism evidence="1 2">
    <name type="scientific">SAR86 cluster bacterium</name>
    <dbReference type="NCBI Taxonomy" id="2030880"/>
    <lineage>
        <taxon>Bacteria</taxon>
        <taxon>Pseudomonadati</taxon>
        <taxon>Pseudomonadota</taxon>
        <taxon>Gammaproteobacteria</taxon>
        <taxon>SAR86 cluster</taxon>
    </lineage>
</organism>
<evidence type="ECO:0000313" key="1">
    <source>
        <dbReference type="EMBL" id="PCJ18113.1"/>
    </source>
</evidence>
<dbReference type="AlphaFoldDB" id="A0A2A5AFQ8"/>
<gene>
    <name evidence="1" type="ORF">COA96_17210</name>
</gene>
<dbReference type="SUPFAM" id="SSF52540">
    <property type="entry name" value="P-loop containing nucleoside triphosphate hydrolases"/>
    <property type="match status" value="1"/>
</dbReference>
<evidence type="ECO:0008006" key="3">
    <source>
        <dbReference type="Google" id="ProtNLM"/>
    </source>
</evidence>
<evidence type="ECO:0000313" key="2">
    <source>
        <dbReference type="Proteomes" id="UP000218327"/>
    </source>
</evidence>
<dbReference type="Proteomes" id="UP000218327">
    <property type="component" value="Unassembled WGS sequence"/>
</dbReference>
<sequence length="218" mass="25780">MIYVPSKNIIFVKSRKTASTSIEIALSFLARHDKKAVITTVDRKSEDFRSNYAVKPRNTIGRTNPFQDYYFSGGLIGARRILGDFKHRRKYWNHMPISLVRARLGKDVFDKATKISIDRDRMDTILSHINWKANQDDRILELKDYFCLFNPPDNDLLFTVKGKFSLDQVFYQERIKELYEWLESAFGERIPDQIKDFQSKAVIKKFTRYELEQYLADE</sequence>
<dbReference type="InterPro" id="IPR027417">
    <property type="entry name" value="P-loop_NTPase"/>
</dbReference>
<comment type="caution">
    <text evidence="1">The sequence shown here is derived from an EMBL/GenBank/DDBJ whole genome shotgun (WGS) entry which is preliminary data.</text>
</comment>
<dbReference type="EMBL" id="NVVJ01000102">
    <property type="protein sequence ID" value="PCJ18113.1"/>
    <property type="molecule type" value="Genomic_DNA"/>
</dbReference>
<accession>A0A2A5AFQ8</accession>
<name>A0A2A5AFQ8_9GAMM</name>
<proteinExistence type="predicted"/>
<protein>
    <recommendedName>
        <fullName evidence="3">Sulfotransferase family protein</fullName>
    </recommendedName>
</protein>